<dbReference type="GO" id="GO:0004803">
    <property type="term" value="F:transposase activity"/>
    <property type="evidence" value="ECO:0007669"/>
    <property type="project" value="InterPro"/>
</dbReference>
<dbReference type="AlphaFoldDB" id="A0A0G0DI27"/>
<sequence>MIRKQKLINGSLYHIFNKSIAKFQIFNSEFEYERFLDLINYYSFDKPPVRYSRLLEYPVTTQNEIINSIPVEDKLVEIIAFCLMPTHYHLILKQLKKHGISILINNIGNSYTHHGISI</sequence>
<dbReference type="EMBL" id="LBRB01000015">
    <property type="protein sequence ID" value="KKP88386.1"/>
    <property type="molecule type" value="Genomic_DNA"/>
</dbReference>
<dbReference type="Proteomes" id="UP000034316">
    <property type="component" value="Unassembled WGS sequence"/>
</dbReference>
<proteinExistence type="predicted"/>
<dbReference type="STRING" id="1618333.UR93_C0015G0016"/>
<evidence type="ECO:0000313" key="1">
    <source>
        <dbReference type="EMBL" id="KKP88386.1"/>
    </source>
</evidence>
<dbReference type="Gene3D" id="3.30.70.1290">
    <property type="entry name" value="Transposase IS200-like"/>
    <property type="match status" value="1"/>
</dbReference>
<evidence type="ECO:0000313" key="2">
    <source>
        <dbReference type="Proteomes" id="UP000034316"/>
    </source>
</evidence>
<reference evidence="1 2" key="1">
    <citation type="journal article" date="2015" name="Nature">
        <title>rRNA introns, odd ribosomes, and small enigmatic genomes across a large radiation of phyla.</title>
        <authorList>
            <person name="Brown C.T."/>
            <person name="Hug L.A."/>
            <person name="Thomas B.C."/>
            <person name="Sharon I."/>
            <person name="Castelle C.J."/>
            <person name="Singh A."/>
            <person name="Wilkins M.J."/>
            <person name="Williams K.H."/>
            <person name="Banfield J.F."/>
        </authorList>
    </citation>
    <scope>NUCLEOTIDE SEQUENCE [LARGE SCALE GENOMIC DNA]</scope>
</reference>
<dbReference type="InterPro" id="IPR036515">
    <property type="entry name" value="Transposase_17_sf"/>
</dbReference>
<dbReference type="SUPFAM" id="SSF143422">
    <property type="entry name" value="Transposase IS200-like"/>
    <property type="match status" value="1"/>
</dbReference>
<organism evidence="1 2">
    <name type="scientific">Berkelbacteria bacterium GW2011_GWA2_35_9</name>
    <dbReference type="NCBI Taxonomy" id="1618333"/>
    <lineage>
        <taxon>Bacteria</taxon>
        <taxon>Candidatus Berkelbacteria</taxon>
    </lineage>
</organism>
<accession>A0A0G0DI27</accession>
<gene>
    <name evidence="1" type="ORF">UR93_C0015G0016</name>
</gene>
<dbReference type="GO" id="GO:0006313">
    <property type="term" value="P:DNA transposition"/>
    <property type="evidence" value="ECO:0007669"/>
    <property type="project" value="InterPro"/>
</dbReference>
<dbReference type="GO" id="GO:0003677">
    <property type="term" value="F:DNA binding"/>
    <property type="evidence" value="ECO:0007669"/>
    <property type="project" value="InterPro"/>
</dbReference>
<comment type="caution">
    <text evidence="1">The sequence shown here is derived from an EMBL/GenBank/DDBJ whole genome shotgun (WGS) entry which is preliminary data.</text>
</comment>
<name>A0A0G0DI27_9BACT</name>
<evidence type="ECO:0008006" key="3">
    <source>
        <dbReference type="Google" id="ProtNLM"/>
    </source>
</evidence>
<protein>
    <recommendedName>
        <fullName evidence="3">Transposase IS200-like domain-containing protein</fullName>
    </recommendedName>
</protein>